<comment type="caution">
    <text evidence="2">The sequence shown here is derived from an EMBL/GenBank/DDBJ whole genome shotgun (WGS) entry which is preliminary data.</text>
</comment>
<dbReference type="PANTHER" id="PTHR43739:SF5">
    <property type="entry name" value="EXO-ALPHA-SIALIDASE"/>
    <property type="match status" value="1"/>
</dbReference>
<dbReference type="CDD" id="cd15482">
    <property type="entry name" value="Sialidase_non-viral"/>
    <property type="match status" value="1"/>
</dbReference>
<organism evidence="2 3">
    <name type="scientific">Eiseniibacteriota bacterium</name>
    <dbReference type="NCBI Taxonomy" id="2212470"/>
    <lineage>
        <taxon>Bacteria</taxon>
        <taxon>Candidatus Eiseniibacteriota</taxon>
    </lineage>
</organism>
<dbReference type="Gene3D" id="2.130.10.10">
    <property type="entry name" value="YVTN repeat-like/Quinoprotein amine dehydrogenase"/>
    <property type="match status" value="3"/>
</dbReference>
<accession>A0A933SFY1</accession>
<keyword evidence="1" id="KW-0732">Signal</keyword>
<dbReference type="SUPFAM" id="SSF50939">
    <property type="entry name" value="Sialidases"/>
    <property type="match status" value="1"/>
</dbReference>
<sequence>MKKWLGMFISVVLIAASATVSFAQAVESDPDLPTGIGGEIDKEAYLKARAAFDELRYGSAPSDALIQARLGAVRQLSTQGRALAPFVSAGTWTPIGPWPIPNGQTTSVSTAISGRVSAICVHPTNPNIVYVGAAQGGVWRSLDGGASWTAIFDNAASLAIGSLALAPSDPSILYVGTGEANGSADSFFGVGLYRIDDAAGAAVLNGPFNPTPTTDIIGAKTFTGRSISKILVDPADPAIVFCSTASGIGGLGGEPFGSSPPITALRGIYRSTNATSASPSFTKLTVSSAASIAPDVSGNQVIADMIYDPTDATANTILCWANGTTTALNGGIYRTTNAKGAGTFTQTFVTTVSNARGAFAANRVGAATTIIVGTGETAAGTSCTTGSGALRRSTDGGLTWSAKLAGGGGYCGGQCFYDLPVAISPTDANVILLGGAGNGTCSRVYARSVNAGASFTAAGVADVGLHADAHAIVFAPSDPNIVYEGNDGGIWKSTNGGATWTSLNVFPFSAAQYQSLDVHPTDPNFSIGGTQDNGTQHYLPNGTWNRIDFGDGGFAVIDQNAPDNSNVRMYHTYFNQRNNLVAYAVSANVGSAFDGNWGVVGQNLNGILVSENVNFYAPLVRGPGSPFNSIYYATDRLHRSTDGGATNPVVSQAPIATASGLGVPISAVGIAPSDDNVRLVGLNNAQIWGTTTGSSTLVNMTGAGMPVKYIGRIAIDPTDPNKAYVCFGGFNIPAGQHVWKTTNLMTGTPTWSASGFGLPDVPVNAFAIDPMVPSRVFAGTDVGVYQSFDGGATWAPYTTGMPVVSVFDMKIQPTSRTLRVATHGRGMWERLLDAPVATQLALVGSEIVNGHPKMTWYSADGARESMKLYRRAIPGEFAYVQDLQADGDGLLTYEDANVVAGRSYEYKIGVIHNGVERMLGQVWVDVPLETQFALRSLSANPARGSLQLSVSLGSASPASLELVDVTGRRVAGKDLGTLAAGTHRVSLDASGVASGVYFARLAQAGKIASVRVTIVR</sequence>
<dbReference type="NCBIfam" id="TIGR04183">
    <property type="entry name" value="Por_Secre_tail"/>
    <property type="match status" value="1"/>
</dbReference>
<feature type="signal peptide" evidence="1">
    <location>
        <begin position="1"/>
        <end position="25"/>
    </location>
</feature>
<dbReference type="Proteomes" id="UP000696931">
    <property type="component" value="Unassembled WGS sequence"/>
</dbReference>
<evidence type="ECO:0000256" key="1">
    <source>
        <dbReference type="SAM" id="SignalP"/>
    </source>
</evidence>
<dbReference type="InterPro" id="IPR015943">
    <property type="entry name" value="WD40/YVTN_repeat-like_dom_sf"/>
</dbReference>
<dbReference type="InterPro" id="IPR036278">
    <property type="entry name" value="Sialidase_sf"/>
</dbReference>
<dbReference type="SUPFAM" id="SSF110296">
    <property type="entry name" value="Oligoxyloglucan reducing end-specific cellobiohydrolase"/>
    <property type="match status" value="1"/>
</dbReference>
<dbReference type="AlphaFoldDB" id="A0A933SFY1"/>
<dbReference type="InterPro" id="IPR026444">
    <property type="entry name" value="Secre_tail"/>
</dbReference>
<gene>
    <name evidence="2" type="ORF">HZA61_13940</name>
</gene>
<dbReference type="InterPro" id="IPR052025">
    <property type="entry name" value="Xyloglucanase_GH74"/>
</dbReference>
<protein>
    <submittedName>
        <fullName evidence="2">T9SS type A sorting domain-containing protein</fullName>
    </submittedName>
</protein>
<dbReference type="EMBL" id="JACRIW010000099">
    <property type="protein sequence ID" value="MBI5170585.1"/>
    <property type="molecule type" value="Genomic_DNA"/>
</dbReference>
<reference evidence="2" key="1">
    <citation type="submission" date="2020-07" db="EMBL/GenBank/DDBJ databases">
        <title>Huge and variable diversity of episymbiotic CPR bacteria and DPANN archaea in groundwater ecosystems.</title>
        <authorList>
            <person name="He C.Y."/>
            <person name="Keren R."/>
            <person name="Whittaker M."/>
            <person name="Farag I.F."/>
            <person name="Doudna J."/>
            <person name="Cate J.H.D."/>
            <person name="Banfield J.F."/>
        </authorList>
    </citation>
    <scope>NUCLEOTIDE SEQUENCE</scope>
    <source>
        <strain evidence="2">NC_groundwater_1813_Pr3_B-0.1um_71_17</strain>
    </source>
</reference>
<evidence type="ECO:0000313" key="3">
    <source>
        <dbReference type="Proteomes" id="UP000696931"/>
    </source>
</evidence>
<proteinExistence type="predicted"/>
<dbReference type="PANTHER" id="PTHR43739">
    <property type="entry name" value="XYLOGLUCANASE (EUROFUNG)"/>
    <property type="match status" value="1"/>
</dbReference>
<name>A0A933SFY1_UNCEI</name>
<evidence type="ECO:0000313" key="2">
    <source>
        <dbReference type="EMBL" id="MBI5170585.1"/>
    </source>
</evidence>
<feature type="chain" id="PRO_5037625673" evidence="1">
    <location>
        <begin position="26"/>
        <end position="1016"/>
    </location>
</feature>
<dbReference type="GO" id="GO:0010411">
    <property type="term" value="P:xyloglucan metabolic process"/>
    <property type="evidence" value="ECO:0007669"/>
    <property type="project" value="TreeGrafter"/>
</dbReference>